<evidence type="ECO:0000256" key="1">
    <source>
        <dbReference type="ARBA" id="ARBA00004071"/>
    </source>
</evidence>
<dbReference type="InterPro" id="IPR017853">
    <property type="entry name" value="GH"/>
</dbReference>
<dbReference type="Pfam" id="PF01120">
    <property type="entry name" value="Alpha_L_fucos"/>
    <property type="match status" value="1"/>
</dbReference>
<protein>
    <recommendedName>
        <fullName evidence="3">alpha-L-fucosidase</fullName>
        <ecNumber evidence="3">3.2.1.51</ecNumber>
    </recommendedName>
</protein>
<dbReference type="InterPro" id="IPR031919">
    <property type="entry name" value="Fucosidase_C"/>
</dbReference>
<evidence type="ECO:0000259" key="7">
    <source>
        <dbReference type="Pfam" id="PF01120"/>
    </source>
</evidence>
<keyword evidence="10" id="KW-1185">Reference proteome</keyword>
<feature type="domain" description="Glycoside hydrolase family 29 N-terminal" evidence="7">
    <location>
        <begin position="12"/>
        <end position="371"/>
    </location>
</feature>
<dbReference type="Proteomes" id="UP001304300">
    <property type="component" value="Chromosome"/>
</dbReference>
<evidence type="ECO:0000256" key="5">
    <source>
        <dbReference type="ARBA" id="ARBA00022801"/>
    </source>
</evidence>
<reference evidence="9 10" key="1">
    <citation type="submission" date="2023-10" db="EMBL/GenBank/DDBJ databases">
        <title>Rubellicoccus peritrichatus gen. nov., sp. nov., isolated from an algae of coral reef tank.</title>
        <authorList>
            <person name="Luo J."/>
        </authorList>
    </citation>
    <scope>NUCLEOTIDE SEQUENCE [LARGE SCALE GENOMIC DNA]</scope>
    <source>
        <strain evidence="9 10">CR14</strain>
    </source>
</reference>
<dbReference type="GO" id="GO:0004560">
    <property type="term" value="F:alpha-L-fucosidase activity"/>
    <property type="evidence" value="ECO:0007669"/>
    <property type="project" value="InterPro"/>
</dbReference>
<dbReference type="SMART" id="SM00812">
    <property type="entry name" value="Alpha_L_fucos"/>
    <property type="match status" value="1"/>
</dbReference>
<gene>
    <name evidence="9" type="ORF">RZN69_21635</name>
</gene>
<dbReference type="AlphaFoldDB" id="A0AAQ3L9N5"/>
<accession>A0AAQ3L9N5</accession>
<evidence type="ECO:0000313" key="10">
    <source>
        <dbReference type="Proteomes" id="UP001304300"/>
    </source>
</evidence>
<dbReference type="InterPro" id="IPR057739">
    <property type="entry name" value="Glyco_hydro_29_N"/>
</dbReference>
<dbReference type="InterPro" id="IPR000933">
    <property type="entry name" value="Glyco_hydro_29"/>
</dbReference>
<dbReference type="EMBL" id="CP136920">
    <property type="protein sequence ID" value="WOO41232.1"/>
    <property type="molecule type" value="Genomic_DNA"/>
</dbReference>
<dbReference type="SUPFAM" id="SSF51445">
    <property type="entry name" value="(Trans)glycosidases"/>
    <property type="match status" value="1"/>
</dbReference>
<organism evidence="9 10">
    <name type="scientific">Rubellicoccus peritrichatus</name>
    <dbReference type="NCBI Taxonomy" id="3080537"/>
    <lineage>
        <taxon>Bacteria</taxon>
        <taxon>Pseudomonadati</taxon>
        <taxon>Verrucomicrobiota</taxon>
        <taxon>Opitutia</taxon>
        <taxon>Puniceicoccales</taxon>
        <taxon>Cerasicoccaceae</taxon>
        <taxon>Rubellicoccus</taxon>
    </lineage>
</organism>
<dbReference type="KEGG" id="puo:RZN69_21635"/>
<keyword evidence="4" id="KW-0732">Signal</keyword>
<keyword evidence="6" id="KW-0326">Glycosidase</keyword>
<dbReference type="RefSeq" id="WP_317833656.1">
    <property type="nucleotide sequence ID" value="NZ_CP136920.1"/>
</dbReference>
<dbReference type="InterPro" id="IPR016286">
    <property type="entry name" value="FUC_metazoa-typ"/>
</dbReference>
<dbReference type="GO" id="GO:0005764">
    <property type="term" value="C:lysosome"/>
    <property type="evidence" value="ECO:0007669"/>
    <property type="project" value="TreeGrafter"/>
</dbReference>
<dbReference type="PIRSF" id="PIRSF001092">
    <property type="entry name" value="Alpha-L-fucosidase"/>
    <property type="match status" value="1"/>
</dbReference>
<dbReference type="GO" id="GO:0006004">
    <property type="term" value="P:fucose metabolic process"/>
    <property type="evidence" value="ECO:0007669"/>
    <property type="project" value="InterPro"/>
</dbReference>
<evidence type="ECO:0000256" key="4">
    <source>
        <dbReference type="ARBA" id="ARBA00022729"/>
    </source>
</evidence>
<proteinExistence type="inferred from homology"/>
<keyword evidence="5" id="KW-0378">Hydrolase</keyword>
<dbReference type="GO" id="GO:0016139">
    <property type="term" value="P:glycoside catabolic process"/>
    <property type="evidence" value="ECO:0007669"/>
    <property type="project" value="TreeGrafter"/>
</dbReference>
<comment type="function">
    <text evidence="1">Alpha-L-fucosidase is responsible for hydrolyzing the alpha-1,6-linked fucose joined to the reducing-end N-acetylglucosamine of the carbohydrate moieties of glycoproteins.</text>
</comment>
<dbReference type="EC" id="3.2.1.51" evidence="3"/>
<dbReference type="Gene3D" id="2.60.40.1180">
    <property type="entry name" value="Golgi alpha-mannosidase II"/>
    <property type="match status" value="1"/>
</dbReference>
<evidence type="ECO:0000256" key="6">
    <source>
        <dbReference type="ARBA" id="ARBA00023295"/>
    </source>
</evidence>
<dbReference type="Pfam" id="PF16757">
    <property type="entry name" value="Fucosidase_C"/>
    <property type="match status" value="1"/>
</dbReference>
<evidence type="ECO:0000313" key="9">
    <source>
        <dbReference type="EMBL" id="WOO41232.1"/>
    </source>
</evidence>
<feature type="domain" description="Alpha-L-fucosidase C-terminal" evidence="8">
    <location>
        <begin position="401"/>
        <end position="479"/>
    </location>
</feature>
<name>A0AAQ3L9N5_9BACT</name>
<dbReference type="PRINTS" id="PR00741">
    <property type="entry name" value="GLHYDRLASE29"/>
</dbReference>
<evidence type="ECO:0000256" key="3">
    <source>
        <dbReference type="ARBA" id="ARBA00012662"/>
    </source>
</evidence>
<evidence type="ECO:0000256" key="2">
    <source>
        <dbReference type="ARBA" id="ARBA00007951"/>
    </source>
</evidence>
<dbReference type="PANTHER" id="PTHR10030:SF37">
    <property type="entry name" value="ALPHA-L-FUCOSIDASE-RELATED"/>
    <property type="match status" value="1"/>
</dbReference>
<dbReference type="PANTHER" id="PTHR10030">
    <property type="entry name" value="ALPHA-L-FUCOSIDASE"/>
    <property type="match status" value="1"/>
</dbReference>
<sequence length="483" mass="54995">MKDYSLQVERIEKAIEQGPFSDELRSLEKYSCPEWYENAKFGIFIHWGVYAVPAFNSEWYAREMYQVGSLAYEHHLKMYGAHKEFGYKDFIPDFKAEKFDASEWAGLFKAAGAKFVVPVAEHHDGFAMYQTELNRWNSMDMGPKRDVIGELANAIRAEDMVFGLSSHRAEHYWFFDHGLGYDSGIDDPDYADLYGPIMKGPSGLHRYQEAHPSKHMLEDWLVRTCELVDKYQPSLVWFDWWVNNLAFRPYLRKFAAYLYNDGVTNNYGAALNYKYDALSPRAAVFDIERGQMNEIYPLFWQNDTAISKSSWGYTENQVYKTSESIVADLIDVVSKNGALLLNVGPRADGTIPQKDQDILREIGSWLKVNGEAIYDTRPWTLYGEGPTKVATGAFSDTHRSDFTSGDIRFTTNGDTLYAMPLARSQDGVVRIFALAKNSNHAPREITNISMLGHGPVEWSQDNDATTVFLPKNGSSMPCALKIT</sequence>
<dbReference type="Gene3D" id="3.20.20.80">
    <property type="entry name" value="Glycosidases"/>
    <property type="match status" value="1"/>
</dbReference>
<dbReference type="InterPro" id="IPR013780">
    <property type="entry name" value="Glyco_hydro_b"/>
</dbReference>
<comment type="similarity">
    <text evidence="2">Belongs to the glycosyl hydrolase 29 family.</text>
</comment>
<dbReference type="FunFam" id="3.20.20.80:FF:000158">
    <property type="entry name" value="Exported alpha-L-fucosidase"/>
    <property type="match status" value="1"/>
</dbReference>
<evidence type="ECO:0000259" key="8">
    <source>
        <dbReference type="Pfam" id="PF16757"/>
    </source>
</evidence>